<reference evidence="2 3" key="1">
    <citation type="submission" date="2020-02" db="EMBL/GenBank/DDBJ databases">
        <title>Relaxed selection underlies rapid genomic changes in the transitions from sociality to social parasitism in ants.</title>
        <authorList>
            <person name="Bi X."/>
        </authorList>
    </citation>
    <scope>NUCLEOTIDE SEQUENCE [LARGE SCALE GENOMIC DNA]</scope>
    <source>
        <strain evidence="2">BGI-DK2014b</strain>
        <tissue evidence="2">Whole body</tissue>
    </source>
</reference>
<accession>A0A836FTX4</accession>
<evidence type="ECO:0000259" key="1">
    <source>
        <dbReference type="Pfam" id="PF17906"/>
    </source>
</evidence>
<protein>
    <submittedName>
        <fullName evidence="2">MOS1T transposase</fullName>
    </submittedName>
</protein>
<dbReference type="InterPro" id="IPR052709">
    <property type="entry name" value="Transposase-MT_Hybrid"/>
</dbReference>
<dbReference type="Gene3D" id="3.30.420.10">
    <property type="entry name" value="Ribonuclease H-like superfamily/Ribonuclease H"/>
    <property type="match status" value="1"/>
</dbReference>
<organism evidence="2 3">
    <name type="scientific">Acromyrmex heyeri</name>
    <dbReference type="NCBI Taxonomy" id="230685"/>
    <lineage>
        <taxon>Eukaryota</taxon>
        <taxon>Metazoa</taxon>
        <taxon>Ecdysozoa</taxon>
        <taxon>Arthropoda</taxon>
        <taxon>Hexapoda</taxon>
        <taxon>Insecta</taxon>
        <taxon>Pterygota</taxon>
        <taxon>Neoptera</taxon>
        <taxon>Endopterygota</taxon>
        <taxon>Hymenoptera</taxon>
        <taxon>Apocrita</taxon>
        <taxon>Aculeata</taxon>
        <taxon>Formicoidea</taxon>
        <taxon>Formicidae</taxon>
        <taxon>Myrmicinae</taxon>
        <taxon>Acromyrmex</taxon>
    </lineage>
</organism>
<dbReference type="GO" id="GO:0003676">
    <property type="term" value="F:nucleic acid binding"/>
    <property type="evidence" value="ECO:0007669"/>
    <property type="project" value="InterPro"/>
</dbReference>
<dbReference type="Proteomes" id="UP000670152">
    <property type="component" value="Unassembled WGS sequence"/>
</dbReference>
<sequence>MCDEKHEQRINVKFLVKLKKTPTECYKLLKEAYGENSLSRARVFEWYKRFSEGRESTEDDQRPGRPVSVSTPQTVTKINQTYYLTVLATLRERVRKKRSELWKNKSWILHQDNAPAHNALSVKRYLAARGTPVLEHAPNSPDLAPCDFFLFPKIKSALKGTRFESMEEVKQKSAELLNALTKEDFQHCFDQWKKRMERCVARGGEYIEGEHSIVE</sequence>
<proteinExistence type="predicted"/>
<dbReference type="InterPro" id="IPR041426">
    <property type="entry name" value="Mos1_HTH"/>
</dbReference>
<dbReference type="Gene3D" id="1.10.10.1450">
    <property type="match status" value="1"/>
</dbReference>
<evidence type="ECO:0000313" key="3">
    <source>
        <dbReference type="Proteomes" id="UP000670152"/>
    </source>
</evidence>
<feature type="non-terminal residue" evidence="2">
    <location>
        <position position="1"/>
    </location>
</feature>
<evidence type="ECO:0000313" key="2">
    <source>
        <dbReference type="EMBL" id="KAG5324790.1"/>
    </source>
</evidence>
<keyword evidence="3" id="KW-1185">Reference proteome</keyword>
<dbReference type="PANTHER" id="PTHR46060">
    <property type="entry name" value="MARINER MOS1 TRANSPOSASE-LIKE PROTEIN"/>
    <property type="match status" value="1"/>
</dbReference>
<dbReference type="PANTHER" id="PTHR46060:SF1">
    <property type="entry name" value="MARINER MOS1 TRANSPOSASE-LIKE PROTEIN"/>
    <property type="match status" value="1"/>
</dbReference>
<dbReference type="OrthoDB" id="7533300at2759"/>
<dbReference type="Pfam" id="PF17906">
    <property type="entry name" value="HTH_48"/>
    <property type="match status" value="1"/>
</dbReference>
<dbReference type="EMBL" id="JAANIB010007845">
    <property type="protein sequence ID" value="KAG5324790.1"/>
    <property type="molecule type" value="Genomic_DNA"/>
</dbReference>
<gene>
    <name evidence="2" type="ORF">G6Z77_0013471</name>
</gene>
<dbReference type="AlphaFoldDB" id="A0A836FTX4"/>
<name>A0A836FTX4_9HYME</name>
<feature type="domain" description="Mos1 transposase HTH" evidence="1">
    <location>
        <begin position="13"/>
        <end position="53"/>
    </location>
</feature>
<feature type="non-terminal residue" evidence="2">
    <location>
        <position position="215"/>
    </location>
</feature>
<dbReference type="InterPro" id="IPR036397">
    <property type="entry name" value="RNaseH_sf"/>
</dbReference>
<comment type="caution">
    <text evidence="2">The sequence shown here is derived from an EMBL/GenBank/DDBJ whole genome shotgun (WGS) entry which is preliminary data.</text>
</comment>